<protein>
    <submittedName>
        <fullName evidence="8">Collagen-binding protein</fullName>
    </submittedName>
</protein>
<gene>
    <name evidence="8" type="ordered locus">CD196_2675</name>
</gene>
<keyword evidence="5" id="KW-0472">Membrane</keyword>
<dbReference type="InterPro" id="IPR047589">
    <property type="entry name" value="DUF11_rpt"/>
</dbReference>
<evidence type="ECO:0000256" key="2">
    <source>
        <dbReference type="ARBA" id="ARBA00022525"/>
    </source>
</evidence>
<evidence type="ECO:0000256" key="3">
    <source>
        <dbReference type="ARBA" id="ARBA00022729"/>
    </source>
</evidence>
<dbReference type="PANTHER" id="PTHR36108:SF13">
    <property type="entry name" value="COLOSSIN-B-RELATED"/>
    <property type="match status" value="1"/>
</dbReference>
<feature type="region of interest" description="Disordered" evidence="4">
    <location>
        <begin position="838"/>
        <end position="911"/>
    </location>
</feature>
<feature type="compositionally biased region" description="Pro residues" evidence="4">
    <location>
        <begin position="897"/>
        <end position="909"/>
    </location>
</feature>
<feature type="region of interest" description="Disordered" evidence="4">
    <location>
        <begin position="35"/>
        <end position="177"/>
    </location>
</feature>
<feature type="compositionally biased region" description="Basic and acidic residues" evidence="4">
    <location>
        <begin position="85"/>
        <end position="170"/>
    </location>
</feature>
<feature type="compositionally biased region" description="Polar residues" evidence="4">
    <location>
        <begin position="35"/>
        <end position="49"/>
    </location>
</feature>
<feature type="compositionally biased region" description="Basic and acidic residues" evidence="4">
    <location>
        <begin position="50"/>
        <end position="77"/>
    </location>
</feature>
<feature type="domain" description="SpaA-like prealbumin fold" evidence="7">
    <location>
        <begin position="749"/>
        <end position="830"/>
    </location>
</feature>
<dbReference type="InterPro" id="IPR013783">
    <property type="entry name" value="Ig-like_fold"/>
</dbReference>
<keyword evidence="2" id="KW-0964">Secreted</keyword>
<dbReference type="InterPro" id="IPR008456">
    <property type="entry name" value="Collagen-bd_dom"/>
</dbReference>
<dbReference type="Proteomes" id="UP000002068">
    <property type="component" value="Chromosome"/>
</dbReference>
<dbReference type="Gene3D" id="2.60.40.10">
    <property type="entry name" value="Immunoglobulins"/>
    <property type="match status" value="1"/>
</dbReference>
<dbReference type="AlphaFoldDB" id="A0A0H3N6G3"/>
<evidence type="ECO:0000256" key="5">
    <source>
        <dbReference type="SAM" id="Phobius"/>
    </source>
</evidence>
<reference evidence="8 9" key="1">
    <citation type="journal article" date="2009" name="Genome Biol.">
        <title>Comparative genome and phenotypic analysis of Clostridium difficile 027 strains provides insight into the evolution of a hypervirulent bacterium.</title>
        <authorList>
            <person name="Stabler R.A."/>
            <person name="He M."/>
            <person name="Dawson L."/>
            <person name="Martin M."/>
            <person name="Valiente E."/>
            <person name="Corton C."/>
            <person name="Lawley T.D."/>
            <person name="Sebaihia M."/>
            <person name="Quail M.A."/>
            <person name="Rose G."/>
            <person name="Gerding D.N."/>
            <person name="Gibert M."/>
            <person name="Popoff M.R."/>
            <person name="Parkhill J."/>
            <person name="Dougan G."/>
            <person name="Wren B.W."/>
        </authorList>
    </citation>
    <scope>NUCLEOTIDE SEQUENCE [LARGE SCALE GENOMIC DNA]</scope>
    <source>
        <strain evidence="8 9">CD196</strain>
    </source>
</reference>
<evidence type="ECO:0000256" key="4">
    <source>
        <dbReference type="SAM" id="MobiDB-lite"/>
    </source>
</evidence>
<sequence length="984" mass="108977">MKKGNKKALLISLIMILSMVVSTIYPTVSYASELGENSQIQSGSTNSSTGEEKESDNKKPEQTPEKDKATDNKKPEQTPEEDNSTDNKKPEQTSEEDKSTDNKKPEQTPEGEKPIDNKKPEQTPEGEKSIDNKKPEQIPEEDKSTDNKKSEQALEDEKPLDNKNTEKTPEEDNLLEDENLLKVLEEELNEDYGFVVKINNNTIETESMKKISFNLTYTPTSKGIQAGDSITFKVPDVFNKVNLDYTSECFDKTESNGEYTLTFRELPNGQSVMQGKIGLEAYVKKVDEDTNAKIHIETTGKIESGSGDIDVEIKPGDKTDVPDAKGTLKKLVEGRKSTTVFMPVKNKDINYSIQVNEKQEELKDIILYDELPEGLTLINGSVSVVTSDGKEVSDFNIEQSKNSISVNFGNIDKSYTVKYKARISDKNAKHGNKYKNVARIESDGKKIQEDDATVSIFDRGDNYLLTKGHSGATNITQVGQVINYQISINDDKSPISNVVITDNIPEGMRLTTSGEDGHDFRVVEVPMNGSWTPWSKEKIANNISYKVEEKRNESGQVDKVITGFTINLSKEEVESKFFIAYTLKVISIEDSYINRAVLDANNSEIDKNDEINFKKNSGLISAKKEVDKKVLNSSDNQIVKYKINMSTYGVYDAGQVNLLDEVNPSLKISNIKYSDNLELKKEAGDGKNTIRLVNKYEFKQIKEGEPVQSWVTFDADFTNVKVGETIQNVAQINGSSPPGVETTKQGYAFEAKKVDALDKNVLSGAKFNLEDAFGNIVVKDLVSDEDGVIQSSVKKPGIYYLVEVMAPSGYEKLKDKIKVEIGNKDIGRIVDIGNIENIRQENPPVNPPVPPNTDEPIVNPPVPPSTDKPRKPSNPSDTEDTIVINPPVPPSEDIINPPIPEILNPPVPPSEEVIETPVKQIVPIPEVVKPSVSEEKNNKAKDDTLVNPPVPPKTGDSTTIIGEILLVIGAIVGLVVLRRNKNTN</sequence>
<dbReference type="InterPro" id="IPR041033">
    <property type="entry name" value="SpaA_PFL_dom_1"/>
</dbReference>
<dbReference type="NCBIfam" id="TIGR01451">
    <property type="entry name" value="B_ant_repeat"/>
    <property type="match status" value="1"/>
</dbReference>
<keyword evidence="3" id="KW-0732">Signal</keyword>
<keyword evidence="8" id="KW-0176">Collagen</keyword>
<proteinExistence type="inferred from homology"/>
<dbReference type="InterPro" id="IPR008966">
    <property type="entry name" value="Adhesion_dom_sf"/>
</dbReference>
<dbReference type="RefSeq" id="WP_009893736.1">
    <property type="nucleotide sequence ID" value="NC_013315.1"/>
</dbReference>
<dbReference type="Gene3D" id="2.60.40.740">
    <property type="match status" value="2"/>
</dbReference>
<evidence type="ECO:0000313" key="9">
    <source>
        <dbReference type="Proteomes" id="UP000002068"/>
    </source>
</evidence>
<feature type="domain" description="Collagen binding" evidence="6">
    <location>
        <begin position="346"/>
        <end position="443"/>
    </location>
</feature>
<dbReference type="KEGG" id="cdc:CD196_2675"/>
<dbReference type="HOGENOM" id="CLU_350496_0_0_9"/>
<feature type="region of interest" description="Disordered" evidence="4">
    <location>
        <begin position="931"/>
        <end position="951"/>
    </location>
</feature>
<name>A0A0H3N6G3_CLODC</name>
<comment type="similarity">
    <text evidence="1">Belongs to the serine-aspartate repeat-containing protein (SDr) family.</text>
</comment>
<organism evidence="8 9">
    <name type="scientific">Clostridioides difficile (strain CD196)</name>
    <name type="common">Peptoclostridium difficile</name>
    <dbReference type="NCBI Taxonomy" id="645462"/>
    <lineage>
        <taxon>Bacteria</taxon>
        <taxon>Bacillati</taxon>
        <taxon>Bacillota</taxon>
        <taxon>Clostridia</taxon>
        <taxon>Peptostreptococcales</taxon>
        <taxon>Peptostreptococcaceae</taxon>
        <taxon>Clostridioides</taxon>
    </lineage>
</organism>
<dbReference type="PANTHER" id="PTHR36108">
    <property type="entry name" value="COLOSSIN-B-RELATED"/>
    <property type="match status" value="1"/>
</dbReference>
<keyword evidence="5" id="KW-1133">Transmembrane helix</keyword>
<dbReference type="Pfam" id="PF17802">
    <property type="entry name" value="SpaA"/>
    <property type="match status" value="1"/>
</dbReference>
<feature type="compositionally biased region" description="Basic and acidic residues" evidence="4">
    <location>
        <begin position="932"/>
        <end position="944"/>
    </location>
</feature>
<evidence type="ECO:0000256" key="1">
    <source>
        <dbReference type="ARBA" id="ARBA00007257"/>
    </source>
</evidence>
<accession>A0A0H3N6G3</accession>
<feature type="compositionally biased region" description="Pro residues" evidence="4">
    <location>
        <begin position="844"/>
        <end position="866"/>
    </location>
</feature>
<feature type="transmembrane region" description="Helical" evidence="5">
    <location>
        <begin position="960"/>
        <end position="977"/>
    </location>
</feature>
<dbReference type="SUPFAM" id="SSF49401">
    <property type="entry name" value="Bacterial adhesins"/>
    <property type="match status" value="2"/>
</dbReference>
<dbReference type="Pfam" id="PF05737">
    <property type="entry name" value="Collagen_bind"/>
    <property type="match status" value="1"/>
</dbReference>
<dbReference type="SUPFAM" id="SSF49478">
    <property type="entry name" value="Cna protein B-type domain"/>
    <property type="match status" value="1"/>
</dbReference>
<keyword evidence="5" id="KW-0812">Transmembrane</keyword>
<evidence type="ECO:0000259" key="7">
    <source>
        <dbReference type="Pfam" id="PF17802"/>
    </source>
</evidence>
<evidence type="ECO:0000313" key="8">
    <source>
        <dbReference type="EMBL" id="CBA65127.1"/>
    </source>
</evidence>
<evidence type="ECO:0000259" key="6">
    <source>
        <dbReference type="Pfam" id="PF05737"/>
    </source>
</evidence>
<dbReference type="GO" id="GO:0005518">
    <property type="term" value="F:collagen binding"/>
    <property type="evidence" value="ECO:0007669"/>
    <property type="project" value="InterPro"/>
</dbReference>
<dbReference type="EMBL" id="FN538970">
    <property type="protein sequence ID" value="CBA65127.1"/>
    <property type="molecule type" value="Genomic_DNA"/>
</dbReference>